<evidence type="ECO:0000313" key="2">
    <source>
        <dbReference type="EMBL" id="CAB4177944.1"/>
    </source>
</evidence>
<accession>A0A6J5QX38</accession>
<organism evidence="3">
    <name type="scientific">uncultured Caudovirales phage</name>
    <dbReference type="NCBI Taxonomy" id="2100421"/>
    <lineage>
        <taxon>Viruses</taxon>
        <taxon>Duplodnaviria</taxon>
        <taxon>Heunggongvirae</taxon>
        <taxon>Uroviricota</taxon>
        <taxon>Caudoviricetes</taxon>
        <taxon>Peduoviridae</taxon>
        <taxon>Maltschvirus</taxon>
        <taxon>Maltschvirus maltsch</taxon>
    </lineage>
</organism>
<dbReference type="EMBL" id="LR796959">
    <property type="protein sequence ID" value="CAB4177944.1"/>
    <property type="molecule type" value="Genomic_DNA"/>
</dbReference>
<protein>
    <submittedName>
        <fullName evidence="3">Major capsid protein Gp5</fullName>
    </submittedName>
</protein>
<evidence type="ECO:0000313" key="4">
    <source>
        <dbReference type="EMBL" id="CAB4218969.1"/>
    </source>
</evidence>
<evidence type="ECO:0000313" key="3">
    <source>
        <dbReference type="EMBL" id="CAB4187127.1"/>
    </source>
</evidence>
<dbReference type="EMBL" id="LR797101">
    <property type="protein sequence ID" value="CAB4187127.1"/>
    <property type="molecule type" value="Genomic_DNA"/>
</dbReference>
<gene>
    <name evidence="2" type="ORF">UFOVP1011_12</name>
    <name evidence="3" type="ORF">UFOVP1162_52</name>
    <name evidence="4" type="ORF">UFOVP1611_55</name>
    <name evidence="1" type="ORF">UFOVP504_38</name>
</gene>
<dbReference type="Gene3D" id="2.40.30.240">
    <property type="match status" value="1"/>
</dbReference>
<dbReference type="Pfam" id="PF11651">
    <property type="entry name" value="P22_CoatProtein"/>
    <property type="match status" value="1"/>
</dbReference>
<reference evidence="3" key="1">
    <citation type="submission" date="2020-05" db="EMBL/GenBank/DDBJ databases">
        <authorList>
            <person name="Chiriac C."/>
            <person name="Salcher M."/>
            <person name="Ghai R."/>
            <person name="Kavagutti S V."/>
        </authorList>
    </citation>
    <scope>NUCLEOTIDE SEQUENCE</scope>
</reference>
<dbReference type="InterPro" id="IPR024659">
    <property type="entry name" value="Phage_coat_Gp5"/>
</dbReference>
<dbReference type="EMBL" id="LR797465">
    <property type="protein sequence ID" value="CAB4218969.1"/>
    <property type="molecule type" value="Genomic_DNA"/>
</dbReference>
<proteinExistence type="predicted"/>
<evidence type="ECO:0000313" key="1">
    <source>
        <dbReference type="EMBL" id="CAB4147660.1"/>
    </source>
</evidence>
<sequence length="393" mass="41919">MANTLLNVDQITNRALMILHQKLNFIGSINRNYDNNFAQEGAKIGSTLRIRLPNQYTVRSGAALSLQDVAETNTTLAVTNQKGVDTTFSSAQLALSIFDFSQQVLEPAMAVLAANIEADAFAMARDVYNTVNGSGSSQTLRNMLQARKVLKDNLAPNATYMARIDTQSNVDLVDSLKGLFQSSNKIKKQYEDGVIGETGGFEFAENTLLPSFTFGARNNAYLTNSAVAQTGSSLIVDTGANAAAAGDVFTIGGVFRVHPETKASTGILQQFVVTAAYAGGAGTISIAPAIVASGAYQNVSNGAADNQAITFVGTASATTQQSLCYHPDAFTFATADLILPDGVHFAARKVQDGISMRVVRQYDINNDLMPCRLDVLYGFKAIRPQLACRVLAN</sequence>
<name>A0A6J5QX38_9CAUD</name>
<dbReference type="EMBL" id="LR796485">
    <property type="protein sequence ID" value="CAB4147660.1"/>
    <property type="molecule type" value="Genomic_DNA"/>
</dbReference>